<evidence type="ECO:0000259" key="7">
    <source>
        <dbReference type="Pfam" id="PF04321"/>
    </source>
</evidence>
<evidence type="ECO:0000256" key="6">
    <source>
        <dbReference type="RuleBase" id="RU364082"/>
    </source>
</evidence>
<dbReference type="GO" id="GO:0008831">
    <property type="term" value="F:dTDP-4-dehydrorhamnose reductase activity"/>
    <property type="evidence" value="ECO:0007669"/>
    <property type="project" value="UniProtKB-EC"/>
</dbReference>
<evidence type="ECO:0000256" key="3">
    <source>
        <dbReference type="ARBA" id="ARBA00012929"/>
    </source>
</evidence>
<dbReference type="NCBIfam" id="TIGR01214">
    <property type="entry name" value="rmlD"/>
    <property type="match status" value="1"/>
</dbReference>
<keyword evidence="6" id="KW-0521">NADP</keyword>
<dbReference type="Gene3D" id="3.40.50.720">
    <property type="entry name" value="NAD(P)-binding Rossmann-like Domain"/>
    <property type="match status" value="1"/>
</dbReference>
<evidence type="ECO:0000256" key="4">
    <source>
        <dbReference type="ARBA" id="ARBA00017099"/>
    </source>
</evidence>
<comment type="similarity">
    <text evidence="2 6">Belongs to the dTDP-4-dehydrorhamnose reductase family.</text>
</comment>
<evidence type="ECO:0000256" key="1">
    <source>
        <dbReference type="ARBA" id="ARBA00004781"/>
    </source>
</evidence>
<dbReference type="Gene3D" id="3.90.25.10">
    <property type="entry name" value="UDP-galactose 4-epimerase, domain 1"/>
    <property type="match status" value="1"/>
</dbReference>
<dbReference type="GO" id="GO:0009243">
    <property type="term" value="P:O antigen biosynthetic process"/>
    <property type="evidence" value="ECO:0007669"/>
    <property type="project" value="UniProtKB-UniPathway"/>
</dbReference>
<dbReference type="InterPro" id="IPR036291">
    <property type="entry name" value="NAD(P)-bd_dom_sf"/>
</dbReference>
<dbReference type="OrthoDB" id="9803892at2"/>
<evidence type="ECO:0000256" key="5">
    <source>
        <dbReference type="ARBA" id="ARBA00048200"/>
    </source>
</evidence>
<comment type="function">
    <text evidence="6">Catalyzes the reduction of dTDP-6-deoxy-L-lyxo-4-hexulose to yield dTDP-L-rhamnose.</text>
</comment>
<dbReference type="CDD" id="cd05254">
    <property type="entry name" value="dTDP_HR_like_SDR_e"/>
    <property type="match status" value="1"/>
</dbReference>
<dbReference type="AlphaFoldDB" id="A0A1I4YFI8"/>
<dbReference type="UniPathway" id="UPA00281"/>
<dbReference type="Pfam" id="PF04321">
    <property type="entry name" value="RmlD_sub_bind"/>
    <property type="match status" value="1"/>
</dbReference>
<sequence length="314" mass="33704">MNVLLLGASGQVGHALRQPLTELGVLTCATRSGSLEDGEACFAVDLEDGGSLRRALDSVRPQLIVNAAAYTAVDRAEQEADRADRINHRAVGEIGAWAARNEALVVHYSTDYVFAGTDPQPRREYDPTAPLGAYGRSKLAGEIALRDSGARHLILRTAWVYAARGHNFLRTMLRLAGERDELRVVDDQIGAPTPAHWIAQATAAILSRLNAMPATGRDLALGTYHVTATGHCSWCAFAAAILAAARTAGLLEKSPRLVPIASVEYPTPARRPAFSVLDNARLALVFGLQLRSWEEGLREVIGELAATEAPGENQ</sequence>
<name>A0A1I4YFI8_9GAMM</name>
<comment type="pathway">
    <text evidence="1 6">Carbohydrate biosynthesis; dTDP-L-rhamnose biosynthesis.</text>
</comment>
<protein>
    <recommendedName>
        <fullName evidence="4 6">dTDP-4-dehydrorhamnose reductase</fullName>
        <ecNumber evidence="3 6">1.1.1.133</ecNumber>
    </recommendedName>
</protein>
<keyword evidence="6" id="KW-0560">Oxidoreductase</keyword>
<dbReference type="InterPro" id="IPR005913">
    <property type="entry name" value="dTDP_dehydrorham_reduct"/>
</dbReference>
<dbReference type="UniPathway" id="UPA00124"/>
<feature type="domain" description="RmlD-like substrate binding" evidence="7">
    <location>
        <begin position="1"/>
        <end position="304"/>
    </location>
</feature>
<dbReference type="EMBL" id="FOVF01000017">
    <property type="protein sequence ID" value="SFN36805.1"/>
    <property type="molecule type" value="Genomic_DNA"/>
</dbReference>
<keyword evidence="9" id="KW-1185">Reference proteome</keyword>
<evidence type="ECO:0000313" key="9">
    <source>
        <dbReference type="Proteomes" id="UP000198575"/>
    </source>
</evidence>
<dbReference type="InterPro" id="IPR029903">
    <property type="entry name" value="RmlD-like-bd"/>
</dbReference>
<comment type="catalytic activity">
    <reaction evidence="5 6">
        <text>dTDP-beta-L-rhamnose + NADP(+) = dTDP-4-dehydro-beta-L-rhamnose + NADPH + H(+)</text>
        <dbReference type="Rhea" id="RHEA:21796"/>
        <dbReference type="ChEBI" id="CHEBI:15378"/>
        <dbReference type="ChEBI" id="CHEBI:57510"/>
        <dbReference type="ChEBI" id="CHEBI:57783"/>
        <dbReference type="ChEBI" id="CHEBI:58349"/>
        <dbReference type="ChEBI" id="CHEBI:62830"/>
        <dbReference type="EC" id="1.1.1.133"/>
    </reaction>
</comment>
<dbReference type="PANTHER" id="PTHR10491:SF4">
    <property type="entry name" value="METHIONINE ADENOSYLTRANSFERASE 2 SUBUNIT BETA"/>
    <property type="match status" value="1"/>
</dbReference>
<organism evidence="8 9">
    <name type="scientific">Dokdonella immobilis</name>
    <dbReference type="NCBI Taxonomy" id="578942"/>
    <lineage>
        <taxon>Bacteria</taxon>
        <taxon>Pseudomonadati</taxon>
        <taxon>Pseudomonadota</taxon>
        <taxon>Gammaproteobacteria</taxon>
        <taxon>Lysobacterales</taxon>
        <taxon>Rhodanobacteraceae</taxon>
        <taxon>Dokdonella</taxon>
    </lineage>
</organism>
<dbReference type="GO" id="GO:0019305">
    <property type="term" value="P:dTDP-rhamnose biosynthetic process"/>
    <property type="evidence" value="ECO:0007669"/>
    <property type="project" value="UniProtKB-UniPathway"/>
</dbReference>
<dbReference type="PANTHER" id="PTHR10491">
    <property type="entry name" value="DTDP-4-DEHYDRORHAMNOSE REDUCTASE"/>
    <property type="match status" value="1"/>
</dbReference>
<accession>A0A1I4YFI8</accession>
<gene>
    <name evidence="8" type="ORF">SAMN05216289_11732</name>
</gene>
<evidence type="ECO:0000313" key="8">
    <source>
        <dbReference type="EMBL" id="SFN36805.1"/>
    </source>
</evidence>
<dbReference type="SUPFAM" id="SSF51735">
    <property type="entry name" value="NAD(P)-binding Rossmann-fold domains"/>
    <property type="match status" value="1"/>
</dbReference>
<dbReference type="STRING" id="578942.SAMN05216289_11732"/>
<dbReference type="RefSeq" id="WP_092408300.1">
    <property type="nucleotide sequence ID" value="NZ_FOVF01000017.1"/>
</dbReference>
<dbReference type="GO" id="GO:0005829">
    <property type="term" value="C:cytosol"/>
    <property type="evidence" value="ECO:0007669"/>
    <property type="project" value="TreeGrafter"/>
</dbReference>
<dbReference type="Proteomes" id="UP000198575">
    <property type="component" value="Unassembled WGS sequence"/>
</dbReference>
<comment type="cofactor">
    <cofactor evidence="6">
        <name>Mg(2+)</name>
        <dbReference type="ChEBI" id="CHEBI:18420"/>
    </cofactor>
    <text evidence="6">Binds 1 Mg(2+) ion per monomer.</text>
</comment>
<proteinExistence type="inferred from homology"/>
<reference evidence="8 9" key="1">
    <citation type="submission" date="2016-10" db="EMBL/GenBank/DDBJ databases">
        <authorList>
            <person name="de Groot N.N."/>
        </authorList>
    </citation>
    <scope>NUCLEOTIDE SEQUENCE [LARGE SCALE GENOMIC DNA]</scope>
    <source>
        <strain evidence="8 9">CGMCC 1.7659</strain>
    </source>
</reference>
<evidence type="ECO:0000256" key="2">
    <source>
        <dbReference type="ARBA" id="ARBA00010944"/>
    </source>
</evidence>
<dbReference type="EC" id="1.1.1.133" evidence="3 6"/>